<dbReference type="Proteomes" id="UP000442533">
    <property type="component" value="Unassembled WGS sequence"/>
</dbReference>
<sequence>MSLADETIRDGAPALAPEDLAARLAELPGWALSADGRAIRRDWQFKNFRRAAELATLAAWQAEAANHHPDIAFGWGQASVTYTTHSAGGVTLNDLIMAARLDRATGQP</sequence>
<evidence type="ECO:0000256" key="2">
    <source>
        <dbReference type="ARBA" id="ARBA00006472"/>
    </source>
</evidence>
<protein>
    <recommendedName>
        <fullName evidence="4">Putative pterin-4-alpha-carbinolamine dehydratase</fullName>
        <shortName evidence="4">PHS</shortName>
        <ecNumber evidence="4">4.2.1.96</ecNumber>
    </recommendedName>
    <alternativeName>
        <fullName evidence="4">4-alpha-hydroxy-tetrahydropterin dehydratase</fullName>
    </alternativeName>
    <alternativeName>
        <fullName evidence="4">Pterin carbinolamine dehydratase</fullName>
        <shortName evidence="4">PCD</shortName>
    </alternativeName>
</protein>
<dbReference type="AlphaFoldDB" id="A0A844H3S7"/>
<dbReference type="GO" id="GO:0006729">
    <property type="term" value="P:tetrahydrobiopterin biosynthetic process"/>
    <property type="evidence" value="ECO:0007669"/>
    <property type="project" value="InterPro"/>
</dbReference>
<keyword evidence="6" id="KW-1185">Reference proteome</keyword>
<name>A0A844H3S7_9RHOB</name>
<dbReference type="SUPFAM" id="SSF55248">
    <property type="entry name" value="PCD-like"/>
    <property type="match status" value="1"/>
</dbReference>
<evidence type="ECO:0000256" key="1">
    <source>
        <dbReference type="ARBA" id="ARBA00001554"/>
    </source>
</evidence>
<dbReference type="GO" id="GO:0008124">
    <property type="term" value="F:4-alpha-hydroxytetrahydrobiopterin dehydratase activity"/>
    <property type="evidence" value="ECO:0007669"/>
    <property type="project" value="UniProtKB-UniRule"/>
</dbReference>
<dbReference type="Pfam" id="PF01329">
    <property type="entry name" value="Pterin_4a"/>
    <property type="match status" value="1"/>
</dbReference>
<evidence type="ECO:0000256" key="4">
    <source>
        <dbReference type="HAMAP-Rule" id="MF_00434"/>
    </source>
</evidence>
<comment type="similarity">
    <text evidence="2 4">Belongs to the pterin-4-alpha-carbinolamine dehydratase family.</text>
</comment>
<reference evidence="5 6" key="1">
    <citation type="submission" date="2019-11" db="EMBL/GenBank/DDBJ databases">
        <authorList>
            <person name="Dong K."/>
        </authorList>
    </citation>
    <scope>NUCLEOTIDE SEQUENCE [LARGE SCALE GENOMIC DNA]</scope>
    <source>
        <strain evidence="5 6">JCM 17370</strain>
    </source>
</reference>
<accession>A0A844H3S7</accession>
<dbReference type="HAMAP" id="MF_00434">
    <property type="entry name" value="Pterin_4_alpha"/>
    <property type="match status" value="1"/>
</dbReference>
<comment type="caution">
    <text evidence="5">The sequence shown here is derived from an EMBL/GenBank/DDBJ whole genome shotgun (WGS) entry which is preliminary data.</text>
</comment>
<dbReference type="InterPro" id="IPR001533">
    <property type="entry name" value="Pterin_deHydtase"/>
</dbReference>
<dbReference type="InterPro" id="IPR036428">
    <property type="entry name" value="PCD_sf"/>
</dbReference>
<evidence type="ECO:0000313" key="5">
    <source>
        <dbReference type="EMBL" id="MTH33018.1"/>
    </source>
</evidence>
<dbReference type="Gene3D" id="3.30.1360.20">
    <property type="entry name" value="Transcriptional coactivator/pterin dehydratase"/>
    <property type="match status" value="1"/>
</dbReference>
<comment type="catalytic activity">
    <reaction evidence="1 4">
        <text>(4aS,6R)-4a-hydroxy-L-erythro-5,6,7,8-tetrahydrobiopterin = (6R)-L-erythro-6,7-dihydrobiopterin + H2O</text>
        <dbReference type="Rhea" id="RHEA:11920"/>
        <dbReference type="ChEBI" id="CHEBI:15377"/>
        <dbReference type="ChEBI" id="CHEBI:15642"/>
        <dbReference type="ChEBI" id="CHEBI:43120"/>
        <dbReference type="EC" id="4.2.1.96"/>
    </reaction>
</comment>
<dbReference type="PANTHER" id="PTHR12599">
    <property type="entry name" value="PTERIN-4-ALPHA-CARBINOLAMINE DEHYDRATASE"/>
    <property type="match status" value="1"/>
</dbReference>
<dbReference type="RefSeq" id="WP_155062588.1">
    <property type="nucleotide sequence ID" value="NZ_WMIF01000001.1"/>
</dbReference>
<dbReference type="OrthoDB" id="9794987at2"/>
<dbReference type="EC" id="4.2.1.96" evidence="4"/>
<gene>
    <name evidence="5" type="ORF">GL279_00195</name>
</gene>
<dbReference type="PANTHER" id="PTHR12599:SF0">
    <property type="entry name" value="PTERIN-4-ALPHA-CARBINOLAMINE DEHYDRATASE"/>
    <property type="match status" value="1"/>
</dbReference>
<evidence type="ECO:0000256" key="3">
    <source>
        <dbReference type="ARBA" id="ARBA00023239"/>
    </source>
</evidence>
<dbReference type="CDD" id="cd00913">
    <property type="entry name" value="PCD_DCoH_subfamily_a"/>
    <property type="match status" value="1"/>
</dbReference>
<evidence type="ECO:0000313" key="6">
    <source>
        <dbReference type="Proteomes" id="UP000442533"/>
    </source>
</evidence>
<organism evidence="5 6">
    <name type="scientific">Paracoccus limosus</name>
    <dbReference type="NCBI Taxonomy" id="913252"/>
    <lineage>
        <taxon>Bacteria</taxon>
        <taxon>Pseudomonadati</taxon>
        <taxon>Pseudomonadota</taxon>
        <taxon>Alphaproteobacteria</taxon>
        <taxon>Rhodobacterales</taxon>
        <taxon>Paracoccaceae</taxon>
        <taxon>Paracoccus</taxon>
    </lineage>
</organism>
<dbReference type="EMBL" id="WMIF01000001">
    <property type="protein sequence ID" value="MTH33018.1"/>
    <property type="molecule type" value="Genomic_DNA"/>
</dbReference>
<proteinExistence type="inferred from homology"/>
<keyword evidence="3 4" id="KW-0456">Lyase</keyword>